<dbReference type="InterPro" id="IPR050245">
    <property type="entry name" value="PrsA_foldase"/>
</dbReference>
<feature type="coiled-coil region" evidence="1">
    <location>
        <begin position="19"/>
        <end position="46"/>
    </location>
</feature>
<dbReference type="PANTHER" id="PTHR47245">
    <property type="entry name" value="PEPTIDYLPROLYL ISOMERASE"/>
    <property type="match status" value="1"/>
</dbReference>
<feature type="domain" description="PpiC" evidence="2">
    <location>
        <begin position="63"/>
        <end position="160"/>
    </location>
</feature>
<dbReference type="Pfam" id="PF13616">
    <property type="entry name" value="Rotamase_3"/>
    <property type="match status" value="1"/>
</dbReference>
<dbReference type="Gene3D" id="3.10.50.40">
    <property type="match status" value="2"/>
</dbReference>
<feature type="non-terminal residue" evidence="3">
    <location>
        <position position="290"/>
    </location>
</feature>
<evidence type="ECO:0000259" key="2">
    <source>
        <dbReference type="PROSITE" id="PS50198"/>
    </source>
</evidence>
<dbReference type="PROSITE" id="PS50198">
    <property type="entry name" value="PPIC_PPIASE_2"/>
    <property type="match status" value="2"/>
</dbReference>
<evidence type="ECO:0000313" key="3">
    <source>
        <dbReference type="EMBL" id="SVD37866.1"/>
    </source>
</evidence>
<proteinExistence type="predicted"/>
<evidence type="ECO:0000256" key="1">
    <source>
        <dbReference type="SAM" id="Coils"/>
    </source>
</evidence>
<keyword evidence="1" id="KW-0175">Coiled coil</keyword>
<accession>A0A382UUD2</accession>
<organism evidence="3">
    <name type="scientific">marine metagenome</name>
    <dbReference type="NCBI Taxonomy" id="408172"/>
    <lineage>
        <taxon>unclassified sequences</taxon>
        <taxon>metagenomes</taxon>
        <taxon>ecological metagenomes</taxon>
    </lineage>
</organism>
<dbReference type="AlphaFoldDB" id="A0A382UUD2"/>
<dbReference type="GO" id="GO:0003755">
    <property type="term" value="F:peptidyl-prolyl cis-trans isomerase activity"/>
    <property type="evidence" value="ECO:0007669"/>
    <property type="project" value="InterPro"/>
</dbReference>
<protein>
    <recommendedName>
        <fullName evidence="2">PpiC domain-containing protein</fullName>
    </recommendedName>
</protein>
<feature type="non-terminal residue" evidence="3">
    <location>
        <position position="1"/>
    </location>
</feature>
<sequence length="290" mass="33777">VDNYLQLYINYKLKLSDAYSRELHKNDNYRKELKKYTNQLESAFLTDKVTEEKLLLEAYERTKYEVNISHVLIRIDEDDNDTIDVYNNILNLRKLLLKNNIDSLIKNHHNGKDLIVENLGYFSAFKMIYKFENVAYNTRIGEVSMPFRTRFGYHILKVSDKRNSLGEINTAHIMVYKNKPGSKEKIYGLYDSIKKGSNFESLAIKYSEDKNTSFKGGRLDPFTSGQLNSIKFENMAFSLNKPNEVSTPVETKHGWHIIKLYSKNKLKSLGEMKSILLNKIKRSSRSSIIS</sequence>
<gene>
    <name evidence="3" type="ORF">METZ01_LOCUS390720</name>
</gene>
<reference evidence="3" key="1">
    <citation type="submission" date="2018-05" db="EMBL/GenBank/DDBJ databases">
        <authorList>
            <person name="Lanie J.A."/>
            <person name="Ng W.-L."/>
            <person name="Kazmierczak K.M."/>
            <person name="Andrzejewski T.M."/>
            <person name="Davidsen T.M."/>
            <person name="Wayne K.J."/>
            <person name="Tettelin H."/>
            <person name="Glass J.I."/>
            <person name="Rusch D."/>
            <person name="Podicherti R."/>
            <person name="Tsui H.-C.T."/>
            <person name="Winkler M.E."/>
        </authorList>
    </citation>
    <scope>NUCLEOTIDE SEQUENCE</scope>
</reference>
<dbReference type="EMBL" id="UINC01146883">
    <property type="protein sequence ID" value="SVD37866.1"/>
    <property type="molecule type" value="Genomic_DNA"/>
</dbReference>
<dbReference type="SUPFAM" id="SSF54534">
    <property type="entry name" value="FKBP-like"/>
    <property type="match status" value="2"/>
</dbReference>
<name>A0A382UUD2_9ZZZZ</name>
<feature type="domain" description="PpiC" evidence="2">
    <location>
        <begin position="165"/>
        <end position="262"/>
    </location>
</feature>
<dbReference type="InterPro" id="IPR046357">
    <property type="entry name" value="PPIase_dom_sf"/>
</dbReference>
<dbReference type="PANTHER" id="PTHR47245:SF2">
    <property type="entry name" value="PEPTIDYL-PROLYL CIS-TRANS ISOMERASE HP_0175-RELATED"/>
    <property type="match status" value="1"/>
</dbReference>
<dbReference type="InterPro" id="IPR000297">
    <property type="entry name" value="PPIase_PpiC"/>
</dbReference>